<name>A0A852V9F2_9ACTN</name>
<dbReference type="Pfam" id="PF01244">
    <property type="entry name" value="Peptidase_M19"/>
    <property type="match status" value="1"/>
</dbReference>
<dbReference type="SUPFAM" id="SSF51556">
    <property type="entry name" value="Metallo-dependent hydrolases"/>
    <property type="match status" value="1"/>
</dbReference>
<keyword evidence="1" id="KW-0224">Dipeptidase</keyword>
<dbReference type="EMBL" id="JACCCO010000002">
    <property type="protein sequence ID" value="NYF42745.1"/>
    <property type="molecule type" value="Genomic_DNA"/>
</dbReference>
<dbReference type="InterPro" id="IPR008257">
    <property type="entry name" value="Pept_M19"/>
</dbReference>
<dbReference type="Proteomes" id="UP000576393">
    <property type="component" value="Unassembled WGS sequence"/>
</dbReference>
<reference evidence="1 2" key="1">
    <citation type="submission" date="2020-07" db="EMBL/GenBank/DDBJ databases">
        <title>Sequencing the genomes of 1000 actinobacteria strains.</title>
        <authorList>
            <person name="Klenk H.-P."/>
        </authorList>
    </citation>
    <scope>NUCLEOTIDE SEQUENCE [LARGE SCALE GENOMIC DNA]</scope>
    <source>
        <strain evidence="1 2">DSM 45763</strain>
    </source>
</reference>
<dbReference type="InterPro" id="IPR032466">
    <property type="entry name" value="Metal_Hydrolase"/>
</dbReference>
<organism evidence="1 2">
    <name type="scientific">Streptosporangium sandarakinum</name>
    <dbReference type="NCBI Taxonomy" id="1260955"/>
    <lineage>
        <taxon>Bacteria</taxon>
        <taxon>Bacillati</taxon>
        <taxon>Actinomycetota</taxon>
        <taxon>Actinomycetes</taxon>
        <taxon>Streptosporangiales</taxon>
        <taxon>Streptosporangiaceae</taxon>
        <taxon>Streptosporangium</taxon>
    </lineage>
</organism>
<keyword evidence="1" id="KW-0645">Protease</keyword>
<accession>A0A852V9F2</accession>
<dbReference type="PROSITE" id="PS51365">
    <property type="entry name" value="RENAL_DIPEPTIDASE_2"/>
    <property type="match status" value="1"/>
</dbReference>
<dbReference type="GO" id="GO:0070573">
    <property type="term" value="F:metallodipeptidase activity"/>
    <property type="evidence" value="ECO:0007669"/>
    <property type="project" value="InterPro"/>
</dbReference>
<gene>
    <name evidence="1" type="ORF">HDA43_004946</name>
</gene>
<dbReference type="RefSeq" id="WP_179825507.1">
    <property type="nucleotide sequence ID" value="NZ_JACCCO010000002.1"/>
</dbReference>
<dbReference type="AlphaFoldDB" id="A0A852V9F2"/>
<evidence type="ECO:0000313" key="1">
    <source>
        <dbReference type="EMBL" id="NYF42745.1"/>
    </source>
</evidence>
<evidence type="ECO:0000313" key="2">
    <source>
        <dbReference type="Proteomes" id="UP000576393"/>
    </source>
</evidence>
<dbReference type="PANTHER" id="PTHR10443">
    <property type="entry name" value="MICROSOMAL DIPEPTIDASE"/>
    <property type="match status" value="1"/>
</dbReference>
<proteinExistence type="predicted"/>
<sequence length="350" mass="36781">MIPLAADVDRLPPYPLDLDDRQRERVDRLLSGTVVSLHDHPVRLPDPLTPESWAEYGESGTEHLGHAGLERSGLDVVLASSLAEPDQERLLRWARRMRDGLAATADGPVILPALEDLGSIGTDLDGITALYEAGIRSAGLVYNAGNPLGGGLGQPVDGGLTPLGRRAVTEMNRLGMLVDLSHVGDRTSVEAAAAGEAPVVISHAGARALWPSPRMKPDDVLRAVADTSGVVGVEAAPGSTRVKGNPEHDLDAVMAHVEYIAELVGVDHVGLGPDTFFGDHTALYAAAGWAPQPVPGHEGLALPGYVSGMENPAEAPRNAAGWLVRHGWTDADIAKILGGNARRVLDAVLR</sequence>
<protein>
    <submittedName>
        <fullName evidence="1">Membrane dipeptidase</fullName>
        <ecNumber evidence="1">3.4.13.19</ecNumber>
    </submittedName>
</protein>
<dbReference type="EC" id="3.4.13.19" evidence="1"/>
<keyword evidence="2" id="KW-1185">Reference proteome</keyword>
<dbReference type="Gene3D" id="3.20.20.140">
    <property type="entry name" value="Metal-dependent hydrolases"/>
    <property type="match status" value="1"/>
</dbReference>
<comment type="caution">
    <text evidence="1">The sequence shown here is derived from an EMBL/GenBank/DDBJ whole genome shotgun (WGS) entry which is preliminary data.</text>
</comment>
<dbReference type="GO" id="GO:0006508">
    <property type="term" value="P:proteolysis"/>
    <property type="evidence" value="ECO:0007669"/>
    <property type="project" value="InterPro"/>
</dbReference>
<dbReference type="PANTHER" id="PTHR10443:SF12">
    <property type="entry name" value="DIPEPTIDASE"/>
    <property type="match status" value="1"/>
</dbReference>
<keyword evidence="1" id="KW-0378">Hydrolase</keyword>